<protein>
    <submittedName>
        <fullName evidence="3">Putative zinc-finger of transcription factor IIIC complex-domain-containing protein</fullName>
    </submittedName>
</protein>
<dbReference type="STRING" id="1884261.A0A5C3QPU3"/>
<dbReference type="GO" id="GO:0008270">
    <property type="term" value="F:zinc ion binding"/>
    <property type="evidence" value="ECO:0007669"/>
    <property type="project" value="UniProtKB-KW"/>
</dbReference>
<evidence type="ECO:0000259" key="2">
    <source>
        <dbReference type="Pfam" id="PF12660"/>
    </source>
</evidence>
<name>A0A5C3QPU3_9AGAR</name>
<feature type="domain" description="Transcription factor IIIC putative zinc-finger" evidence="2">
    <location>
        <begin position="745"/>
        <end position="846"/>
    </location>
</feature>
<keyword evidence="3" id="KW-0479">Metal-binding</keyword>
<evidence type="ECO:0000313" key="4">
    <source>
        <dbReference type="Proteomes" id="UP000305067"/>
    </source>
</evidence>
<dbReference type="GO" id="GO:0006384">
    <property type="term" value="P:transcription initiation at RNA polymerase III promoter"/>
    <property type="evidence" value="ECO:0007669"/>
    <property type="project" value="InterPro"/>
</dbReference>
<evidence type="ECO:0000313" key="3">
    <source>
        <dbReference type="EMBL" id="TFL02319.1"/>
    </source>
</evidence>
<keyword evidence="3" id="KW-0862">Zinc</keyword>
<sequence length="848" mass="93021">MPSTDLPILTALNIPAATSCPSPACLQWTPDGQLYCAMKSAIHILTPEQGINIDAGSLISGSPIPWERTALKWFRTMIEFLKVQPFNWPEQSQAWQAVSLGSLDLSLRAVTCSPSNLTQSAGCLIVSLSSNMDLTLWAATRNHLKGEWIELQSITPDIMSSWYADPVLEGASEATFALHGQTTCITWTTQADFQMKPAVTVDASLLIVGNRAGKISFFRFDGSRSLCLVKTVDVSEDTSSQWVTHVSASPWISKQPGHAIVKVAYATSRGTIGYFCIDQQLRLCDDVSSFLFSKAYEVTVETVAGGTLVPQDSRGATTLKWVQTDLKKDIVVVCKPGTVSFWYSVGSSTDDEPVQHRTFRFHTIKLSVASTCLSRPSGIEYLRLKDSVVLSMEDGAFYIVVNASSPAQAQLLHAQRPEPMTADGQDDAIQLGDDPHSFTSEEISTRARRTFVRAESVNSKQGWKDVNRIVGMSTYDHLQTVVWIHESARPSDFSYKHDAKHNSMIVAAQLWDPQAVNDAQSEVRGQLRALDGLRSLLSNPQACHGDAPIHKLRPYLLQLGTPQQLAVNHAQLIDIIGTQSIQETCTIDLENTKLSFASVTDAEQLSIPDEAATLIDFTSAQAGASQTSFACVRSAFRQSLKQHLFGCDETLSMRLRLSLADFAWKTSDNSEMRNEYGMIAQELLNRISHSVLTIIVKHIIAVRSLVRADDLPFILRMVISSLLPGSPPGLAADAHLLADLETDASEKKQDQITEHCPACAAEVPFVEITNARCTNGHSWSRCTVTTFLLATPMVRTCIGCSRKTFLPLSSRAPDDTRNWLPTAARGWVVGEIIEAVSRCVHCGNSFVS</sequence>
<dbReference type="Pfam" id="PF12660">
    <property type="entry name" value="zf-TFIIIC"/>
    <property type="match status" value="1"/>
</dbReference>
<keyword evidence="4" id="KW-1185">Reference proteome</keyword>
<gene>
    <name evidence="3" type="ORF">BDV98DRAFT_565627</name>
</gene>
<dbReference type="GO" id="GO:0004402">
    <property type="term" value="F:histone acetyltransferase activity"/>
    <property type="evidence" value="ECO:0007669"/>
    <property type="project" value="InterPro"/>
</dbReference>
<dbReference type="GO" id="GO:0000127">
    <property type="term" value="C:transcription factor TFIIIC complex"/>
    <property type="evidence" value="ECO:0007669"/>
    <property type="project" value="InterPro"/>
</dbReference>
<organism evidence="3 4">
    <name type="scientific">Pterulicium gracile</name>
    <dbReference type="NCBI Taxonomy" id="1884261"/>
    <lineage>
        <taxon>Eukaryota</taxon>
        <taxon>Fungi</taxon>
        <taxon>Dikarya</taxon>
        <taxon>Basidiomycota</taxon>
        <taxon>Agaricomycotina</taxon>
        <taxon>Agaricomycetes</taxon>
        <taxon>Agaricomycetidae</taxon>
        <taxon>Agaricales</taxon>
        <taxon>Pleurotineae</taxon>
        <taxon>Pterulaceae</taxon>
        <taxon>Pterulicium</taxon>
    </lineage>
</organism>
<dbReference type="Pfam" id="PF12657">
    <property type="entry name" value="TFIIIC_delta"/>
    <property type="match status" value="1"/>
</dbReference>
<keyword evidence="3" id="KW-0863">Zinc-finger</keyword>
<proteinExistence type="predicted"/>
<evidence type="ECO:0000259" key="1">
    <source>
        <dbReference type="Pfam" id="PF12657"/>
    </source>
</evidence>
<feature type="domain" description="Transcription factor IIIC 90kDa subunit N-terminal" evidence="1">
    <location>
        <begin position="28"/>
        <end position="361"/>
    </location>
</feature>
<dbReference type="AlphaFoldDB" id="A0A5C3QPU3"/>
<dbReference type="PANTHER" id="PTHR15496:SF2">
    <property type="entry name" value="GENERAL TRANSCRIPTION FACTOR 3C POLYPEPTIDE 4"/>
    <property type="match status" value="1"/>
</dbReference>
<dbReference type="InterPro" id="IPR024761">
    <property type="entry name" value="TFIIIC_delta_N"/>
</dbReference>
<dbReference type="InterPro" id="IPR024764">
    <property type="entry name" value="TFIIIC_Znf"/>
</dbReference>
<dbReference type="EMBL" id="ML178822">
    <property type="protein sequence ID" value="TFL02319.1"/>
    <property type="molecule type" value="Genomic_DNA"/>
</dbReference>
<dbReference type="OrthoDB" id="421374at2759"/>
<dbReference type="PANTHER" id="PTHR15496">
    <property type="entry name" value="GENERAL TRANSCRIPTION FACTOR 3C POLYPEPTIDE 4 FAMILY"/>
    <property type="match status" value="1"/>
</dbReference>
<accession>A0A5C3QPU3</accession>
<reference evidence="3 4" key="1">
    <citation type="journal article" date="2019" name="Nat. Ecol. Evol.">
        <title>Megaphylogeny resolves global patterns of mushroom evolution.</title>
        <authorList>
            <person name="Varga T."/>
            <person name="Krizsan K."/>
            <person name="Foldi C."/>
            <person name="Dima B."/>
            <person name="Sanchez-Garcia M."/>
            <person name="Sanchez-Ramirez S."/>
            <person name="Szollosi G.J."/>
            <person name="Szarkandi J.G."/>
            <person name="Papp V."/>
            <person name="Albert L."/>
            <person name="Andreopoulos W."/>
            <person name="Angelini C."/>
            <person name="Antonin V."/>
            <person name="Barry K.W."/>
            <person name="Bougher N.L."/>
            <person name="Buchanan P."/>
            <person name="Buyck B."/>
            <person name="Bense V."/>
            <person name="Catcheside P."/>
            <person name="Chovatia M."/>
            <person name="Cooper J."/>
            <person name="Damon W."/>
            <person name="Desjardin D."/>
            <person name="Finy P."/>
            <person name="Geml J."/>
            <person name="Haridas S."/>
            <person name="Hughes K."/>
            <person name="Justo A."/>
            <person name="Karasinski D."/>
            <person name="Kautmanova I."/>
            <person name="Kiss B."/>
            <person name="Kocsube S."/>
            <person name="Kotiranta H."/>
            <person name="LaButti K.M."/>
            <person name="Lechner B.E."/>
            <person name="Liimatainen K."/>
            <person name="Lipzen A."/>
            <person name="Lukacs Z."/>
            <person name="Mihaltcheva S."/>
            <person name="Morgado L.N."/>
            <person name="Niskanen T."/>
            <person name="Noordeloos M.E."/>
            <person name="Ohm R.A."/>
            <person name="Ortiz-Santana B."/>
            <person name="Ovrebo C."/>
            <person name="Racz N."/>
            <person name="Riley R."/>
            <person name="Savchenko A."/>
            <person name="Shiryaev A."/>
            <person name="Soop K."/>
            <person name="Spirin V."/>
            <person name="Szebenyi C."/>
            <person name="Tomsovsky M."/>
            <person name="Tulloss R.E."/>
            <person name="Uehling J."/>
            <person name="Grigoriev I.V."/>
            <person name="Vagvolgyi C."/>
            <person name="Papp T."/>
            <person name="Martin F.M."/>
            <person name="Miettinen O."/>
            <person name="Hibbett D.S."/>
            <person name="Nagy L.G."/>
        </authorList>
    </citation>
    <scope>NUCLEOTIDE SEQUENCE [LARGE SCALE GENOMIC DNA]</scope>
    <source>
        <strain evidence="3 4">CBS 309.79</strain>
    </source>
</reference>
<dbReference type="Proteomes" id="UP000305067">
    <property type="component" value="Unassembled WGS sequence"/>
</dbReference>
<dbReference type="InterPro" id="IPR044230">
    <property type="entry name" value="GTF3C4"/>
</dbReference>